<dbReference type="InterPro" id="IPR010919">
    <property type="entry name" value="SAND-like_dom_sf"/>
</dbReference>
<dbReference type="Pfam" id="PF08782">
    <property type="entry name" value="c-SKI_SMAD_bind"/>
    <property type="match status" value="1"/>
</dbReference>
<feature type="domain" description="c-SKI SMAD4-binding" evidence="3">
    <location>
        <begin position="147"/>
        <end position="239"/>
    </location>
</feature>
<dbReference type="GO" id="GO:0000981">
    <property type="term" value="F:DNA-binding transcription factor activity, RNA polymerase II-specific"/>
    <property type="evidence" value="ECO:0007669"/>
    <property type="project" value="TreeGrafter"/>
</dbReference>
<dbReference type="STRING" id="307972.A0A2G8K8A3"/>
<dbReference type="InterPro" id="IPR009061">
    <property type="entry name" value="DNA-bd_dom_put_sf"/>
</dbReference>
<dbReference type="FunFam" id="3.10.390.10:FF:000001">
    <property type="entry name" value="SKI family transcriptional corepressor 1"/>
    <property type="match status" value="1"/>
</dbReference>
<comment type="caution">
    <text evidence="4">The sequence shown here is derived from an EMBL/GenBank/DDBJ whole genome shotgun (WGS) entry which is preliminary data.</text>
</comment>
<dbReference type="GO" id="GO:0005634">
    <property type="term" value="C:nucleus"/>
    <property type="evidence" value="ECO:0007669"/>
    <property type="project" value="TreeGrafter"/>
</dbReference>
<dbReference type="PANTHER" id="PTHR10005">
    <property type="entry name" value="SKI ONCOGENE-RELATED"/>
    <property type="match status" value="1"/>
</dbReference>
<dbReference type="SUPFAM" id="SSF46955">
    <property type="entry name" value="Putative DNA-binding domain"/>
    <property type="match status" value="1"/>
</dbReference>
<gene>
    <name evidence="4" type="ORF">BSL78_18955</name>
</gene>
<protein>
    <recommendedName>
        <fullName evidence="3">c-SKI SMAD4-binding domain-containing protein</fullName>
    </recommendedName>
</protein>
<comment type="similarity">
    <text evidence="1">Belongs to the SKI family.</text>
</comment>
<dbReference type="GO" id="GO:0005737">
    <property type="term" value="C:cytoplasm"/>
    <property type="evidence" value="ECO:0007669"/>
    <property type="project" value="TreeGrafter"/>
</dbReference>
<dbReference type="OrthoDB" id="3938623at2759"/>
<dbReference type="GO" id="GO:0005667">
    <property type="term" value="C:transcription regulator complex"/>
    <property type="evidence" value="ECO:0007669"/>
    <property type="project" value="TreeGrafter"/>
</dbReference>
<dbReference type="Gene3D" id="3.10.260.20">
    <property type="entry name" value="Ski"/>
    <property type="match status" value="1"/>
</dbReference>
<dbReference type="GO" id="GO:0000122">
    <property type="term" value="P:negative regulation of transcription by RNA polymerase II"/>
    <property type="evidence" value="ECO:0007669"/>
    <property type="project" value="TreeGrafter"/>
</dbReference>
<organism evidence="4 5">
    <name type="scientific">Stichopus japonicus</name>
    <name type="common">Sea cucumber</name>
    <dbReference type="NCBI Taxonomy" id="307972"/>
    <lineage>
        <taxon>Eukaryota</taxon>
        <taxon>Metazoa</taxon>
        <taxon>Echinodermata</taxon>
        <taxon>Eleutherozoa</taxon>
        <taxon>Echinozoa</taxon>
        <taxon>Holothuroidea</taxon>
        <taxon>Aspidochirotacea</taxon>
        <taxon>Aspidochirotida</taxon>
        <taxon>Stichopodidae</taxon>
        <taxon>Apostichopus</taxon>
    </lineage>
</organism>
<feature type="region of interest" description="Disordered" evidence="2">
    <location>
        <begin position="26"/>
        <end position="48"/>
    </location>
</feature>
<name>A0A2G8K8A3_STIJA</name>
<dbReference type="GO" id="GO:0000978">
    <property type="term" value="F:RNA polymerase II cis-regulatory region sequence-specific DNA binding"/>
    <property type="evidence" value="ECO:0007669"/>
    <property type="project" value="TreeGrafter"/>
</dbReference>
<evidence type="ECO:0000256" key="2">
    <source>
        <dbReference type="SAM" id="MobiDB-lite"/>
    </source>
</evidence>
<dbReference type="PANTHER" id="PTHR10005:SF26">
    <property type="entry name" value="CORL"/>
    <property type="match status" value="1"/>
</dbReference>
<dbReference type="Gene3D" id="3.10.390.10">
    <property type="entry name" value="SAND domain-like"/>
    <property type="match status" value="1"/>
</dbReference>
<dbReference type="SMART" id="SM01046">
    <property type="entry name" value="c-SKI_SMAD_bind"/>
    <property type="match status" value="1"/>
</dbReference>
<evidence type="ECO:0000313" key="4">
    <source>
        <dbReference type="EMBL" id="PIK44179.1"/>
    </source>
</evidence>
<dbReference type="Proteomes" id="UP000230750">
    <property type="component" value="Unassembled WGS sequence"/>
</dbReference>
<dbReference type="Pfam" id="PF02437">
    <property type="entry name" value="Ski_Sno_DHD"/>
    <property type="match status" value="1"/>
</dbReference>
<accession>A0A2G8K8A3</accession>
<dbReference type="InterPro" id="IPR014890">
    <property type="entry name" value="c-SKI_SMAD4-bd_dom"/>
</dbReference>
<dbReference type="EMBL" id="MRZV01000793">
    <property type="protein sequence ID" value="PIK44179.1"/>
    <property type="molecule type" value="Genomic_DNA"/>
</dbReference>
<evidence type="ECO:0000313" key="5">
    <source>
        <dbReference type="Proteomes" id="UP000230750"/>
    </source>
</evidence>
<dbReference type="SUPFAM" id="SSF63763">
    <property type="entry name" value="SAND domain-like"/>
    <property type="match status" value="1"/>
</dbReference>
<dbReference type="GO" id="GO:0030514">
    <property type="term" value="P:negative regulation of BMP signaling pathway"/>
    <property type="evidence" value="ECO:0007669"/>
    <property type="project" value="TreeGrafter"/>
</dbReference>
<dbReference type="InterPro" id="IPR037000">
    <property type="entry name" value="Ski_DNA-bd_sf"/>
</dbReference>
<sequence>MENKTSSESGRDSSVSEKQVFTEYIYSGSRDGKKEASSGPSTATDDQAAVRSVQNSAQCHTVILFGAPIAALIMDGVERLCLAQISNILLKDYSYNEIHNRRVALGVTCVQCTPVQLEMLRRVGAMPASSRRCGMITLREAEGSNFAFDVYHKCAWGCRGSFIPSRYNSSRAKCVKCRYCSLFFSPNKFIFHTHRLPDSKYRHPDAANFNSWRRHIFLVDENPNDALQQAWEDVKAMFNGGNRRRITHNSSEKQSHHTEEAPSLPGYIDPYGCHPNPFQLEKLRVLPPLAGYGLLCEGNKAFPPLRGIRHDEPKLDATYPSANSLASLHQHHSLQRHINPFVADPTRHLLRTASLHDNPSMNFPSDALRNFLPPHLSLDPFWKGPLPTPGVLPPSLLNTWHALMFSRGQPMCFSPPHENVHAGGEEKVCFSKRAANRNYQSRTTAERSMGFCDADAVARGRNDGNVPLQKGPQPLLRSDLSFQSFHQMKSCFRAPEHLLLF</sequence>
<dbReference type="GO" id="GO:0046332">
    <property type="term" value="F:SMAD binding"/>
    <property type="evidence" value="ECO:0007669"/>
    <property type="project" value="InterPro"/>
</dbReference>
<dbReference type="InterPro" id="IPR003380">
    <property type="entry name" value="SKI/SNO/DAC"/>
</dbReference>
<reference evidence="4 5" key="1">
    <citation type="journal article" date="2017" name="PLoS Biol.">
        <title>The sea cucumber genome provides insights into morphological evolution and visceral regeneration.</title>
        <authorList>
            <person name="Zhang X."/>
            <person name="Sun L."/>
            <person name="Yuan J."/>
            <person name="Sun Y."/>
            <person name="Gao Y."/>
            <person name="Zhang L."/>
            <person name="Li S."/>
            <person name="Dai H."/>
            <person name="Hamel J.F."/>
            <person name="Liu C."/>
            <person name="Yu Y."/>
            <person name="Liu S."/>
            <person name="Lin W."/>
            <person name="Guo K."/>
            <person name="Jin S."/>
            <person name="Xu P."/>
            <person name="Storey K.B."/>
            <person name="Huan P."/>
            <person name="Zhang T."/>
            <person name="Zhou Y."/>
            <person name="Zhang J."/>
            <person name="Lin C."/>
            <person name="Li X."/>
            <person name="Xing L."/>
            <person name="Huo D."/>
            <person name="Sun M."/>
            <person name="Wang L."/>
            <person name="Mercier A."/>
            <person name="Li F."/>
            <person name="Yang H."/>
            <person name="Xiang J."/>
        </authorList>
    </citation>
    <scope>NUCLEOTIDE SEQUENCE [LARGE SCALE GENOMIC DNA]</scope>
    <source>
        <strain evidence="4">Shaxun</strain>
        <tissue evidence="4">Muscle</tissue>
    </source>
</reference>
<evidence type="ECO:0000256" key="1">
    <source>
        <dbReference type="ARBA" id="ARBA00009513"/>
    </source>
</evidence>
<keyword evidence="5" id="KW-1185">Reference proteome</keyword>
<dbReference type="InterPro" id="IPR023216">
    <property type="entry name" value="Tscrpt_reg_SKI_SnoN"/>
</dbReference>
<evidence type="ECO:0000259" key="3">
    <source>
        <dbReference type="SMART" id="SM01046"/>
    </source>
</evidence>
<proteinExistence type="inferred from homology"/>
<dbReference type="AlphaFoldDB" id="A0A2G8K8A3"/>
<dbReference type="CDD" id="cd21080">
    <property type="entry name" value="DHD_Skor"/>
    <property type="match status" value="1"/>
</dbReference>